<dbReference type="GO" id="GO:0006357">
    <property type="term" value="P:regulation of transcription by RNA polymerase II"/>
    <property type="evidence" value="ECO:0007669"/>
    <property type="project" value="InterPro"/>
</dbReference>
<dbReference type="InterPro" id="IPR043198">
    <property type="entry name" value="Cyclin/Ssn8"/>
</dbReference>
<dbReference type="PANTHER" id="PTHR10026">
    <property type="entry name" value="CYCLIN"/>
    <property type="match status" value="1"/>
</dbReference>
<feature type="domain" description="Cyclin-like" evidence="4">
    <location>
        <begin position="53"/>
        <end position="142"/>
    </location>
</feature>
<comment type="caution">
    <text evidence="5">The sequence shown here is derived from an EMBL/GenBank/DDBJ whole genome shotgun (WGS) entry which is preliminary data.</text>
</comment>
<dbReference type="InterPro" id="IPR036915">
    <property type="entry name" value="Cyclin-like_sf"/>
</dbReference>
<evidence type="ECO:0000259" key="4">
    <source>
        <dbReference type="SMART" id="SM00385"/>
    </source>
</evidence>
<reference evidence="5" key="1">
    <citation type="journal article" date="2020" name="Stud. Mycol.">
        <title>101 Dothideomycetes genomes: a test case for predicting lifestyles and emergence of pathogens.</title>
        <authorList>
            <person name="Haridas S."/>
            <person name="Albert R."/>
            <person name="Binder M."/>
            <person name="Bloem J."/>
            <person name="Labutti K."/>
            <person name="Salamov A."/>
            <person name="Andreopoulos B."/>
            <person name="Baker S."/>
            <person name="Barry K."/>
            <person name="Bills G."/>
            <person name="Bluhm B."/>
            <person name="Cannon C."/>
            <person name="Castanera R."/>
            <person name="Culley D."/>
            <person name="Daum C."/>
            <person name="Ezra D."/>
            <person name="Gonzalez J."/>
            <person name="Henrissat B."/>
            <person name="Kuo A."/>
            <person name="Liang C."/>
            <person name="Lipzen A."/>
            <person name="Lutzoni F."/>
            <person name="Magnuson J."/>
            <person name="Mondo S."/>
            <person name="Nolan M."/>
            <person name="Ohm R."/>
            <person name="Pangilinan J."/>
            <person name="Park H.-J."/>
            <person name="Ramirez L."/>
            <person name="Alfaro M."/>
            <person name="Sun H."/>
            <person name="Tritt A."/>
            <person name="Yoshinaga Y."/>
            <person name="Zwiers L.-H."/>
            <person name="Turgeon B."/>
            <person name="Goodwin S."/>
            <person name="Spatafora J."/>
            <person name="Crous P."/>
            <person name="Grigoriev I."/>
        </authorList>
    </citation>
    <scope>NUCLEOTIDE SEQUENCE</scope>
    <source>
        <strain evidence="5">CBS 260.36</strain>
    </source>
</reference>
<evidence type="ECO:0000256" key="1">
    <source>
        <dbReference type="ARBA" id="ARBA00008638"/>
    </source>
</evidence>
<dbReference type="Pfam" id="PF00134">
    <property type="entry name" value="Cyclin_N"/>
    <property type="match status" value="1"/>
</dbReference>
<dbReference type="EMBL" id="ML996082">
    <property type="protein sequence ID" value="KAF2156459.1"/>
    <property type="molecule type" value="Genomic_DNA"/>
</dbReference>
<keyword evidence="6" id="KW-1185">Reference proteome</keyword>
<keyword evidence="3" id="KW-0195">Cyclin</keyword>
<dbReference type="AlphaFoldDB" id="A0A9P4J7T7"/>
<accession>A0A9P4J7T7</accession>
<dbReference type="OrthoDB" id="10266018at2759"/>
<dbReference type="CDD" id="cd20513">
    <property type="entry name" value="CYCLIN_CCNC_rpt1"/>
    <property type="match status" value="1"/>
</dbReference>
<evidence type="ECO:0000256" key="3">
    <source>
        <dbReference type="RuleBase" id="RU000383"/>
    </source>
</evidence>
<proteinExistence type="inferred from homology"/>
<dbReference type="SUPFAM" id="SSF47954">
    <property type="entry name" value="Cyclin-like"/>
    <property type="match status" value="2"/>
</dbReference>
<dbReference type="Proteomes" id="UP000799439">
    <property type="component" value="Unassembled WGS sequence"/>
</dbReference>
<evidence type="ECO:0000313" key="6">
    <source>
        <dbReference type="Proteomes" id="UP000799439"/>
    </source>
</evidence>
<comment type="similarity">
    <text evidence="1">Belongs to the cyclin family. Cyclin C subfamily.</text>
</comment>
<dbReference type="PIRSF" id="PIRSF028758">
    <property type="entry name" value="Cyclin, C/H/G types"/>
    <property type="match status" value="1"/>
</dbReference>
<organism evidence="5 6">
    <name type="scientific">Myriangium duriaei CBS 260.36</name>
    <dbReference type="NCBI Taxonomy" id="1168546"/>
    <lineage>
        <taxon>Eukaryota</taxon>
        <taxon>Fungi</taxon>
        <taxon>Dikarya</taxon>
        <taxon>Ascomycota</taxon>
        <taxon>Pezizomycotina</taxon>
        <taxon>Dothideomycetes</taxon>
        <taxon>Dothideomycetidae</taxon>
        <taxon>Myriangiales</taxon>
        <taxon>Myriangiaceae</taxon>
        <taxon>Myriangium</taxon>
    </lineage>
</organism>
<dbReference type="InterPro" id="IPR013763">
    <property type="entry name" value="Cyclin-like_dom"/>
</dbReference>
<evidence type="ECO:0000313" key="5">
    <source>
        <dbReference type="EMBL" id="KAF2156459.1"/>
    </source>
</evidence>
<dbReference type="GO" id="GO:0016538">
    <property type="term" value="F:cyclin-dependent protein serine/threonine kinase regulator activity"/>
    <property type="evidence" value="ECO:0007669"/>
    <property type="project" value="InterPro"/>
</dbReference>
<dbReference type="InterPro" id="IPR006671">
    <property type="entry name" value="Cyclin_N"/>
</dbReference>
<sequence length="304" mass="34841">MAANYWDSSQVKYWTFTRDDLSRTRNALSEANRALHTKYELPESRHMNIFLQQQVVKLGRRLNLRQQVLATAQIYIRRFYTKVEIRRTNPYLVMTTALYLACKMEECPIHIRSMFGEAARHWPELGISDTSKIGECEFHLISTLSSRLIIHHPYRTLHDLTELNMTTDESSLASMIINDHYNTDLPFLYPPHVIAVTAIFLAVVLRPTQTGLQAHSTSSNTGAASASQVQQAVQQGLGSITKTHHTRVMRIVEWLAETRVDMEAVIYATQDLISLYEVWESYSERPCKEGISRFLKDGVHIVGT</sequence>
<dbReference type="SMART" id="SM00385">
    <property type="entry name" value="CYCLIN"/>
    <property type="match status" value="1"/>
</dbReference>
<evidence type="ECO:0000256" key="2">
    <source>
        <dbReference type="ARBA" id="ARBA00014912"/>
    </source>
</evidence>
<protein>
    <recommendedName>
        <fullName evidence="2">RNA polymerase II holoenzyme cyclin-like subunit</fullName>
    </recommendedName>
</protein>
<dbReference type="Gene3D" id="1.10.472.10">
    <property type="entry name" value="Cyclin-like"/>
    <property type="match status" value="2"/>
</dbReference>
<name>A0A9P4J7T7_9PEZI</name>
<gene>
    <name evidence="5" type="ORF">K461DRAFT_284881</name>
</gene>